<name>A0ACA9PT12_9GLOM</name>
<comment type="caution">
    <text evidence="1">The sequence shown here is derived from an EMBL/GenBank/DDBJ whole genome shotgun (WGS) entry which is preliminary data.</text>
</comment>
<feature type="non-terminal residue" evidence="1">
    <location>
        <position position="1"/>
    </location>
</feature>
<evidence type="ECO:0000313" key="1">
    <source>
        <dbReference type="EMBL" id="CAG8720941.1"/>
    </source>
</evidence>
<proteinExistence type="predicted"/>
<dbReference type="Proteomes" id="UP000789525">
    <property type="component" value="Unassembled WGS sequence"/>
</dbReference>
<organism evidence="1 2">
    <name type="scientific">Acaulospora colombiana</name>
    <dbReference type="NCBI Taxonomy" id="27376"/>
    <lineage>
        <taxon>Eukaryota</taxon>
        <taxon>Fungi</taxon>
        <taxon>Fungi incertae sedis</taxon>
        <taxon>Mucoromycota</taxon>
        <taxon>Glomeromycotina</taxon>
        <taxon>Glomeromycetes</taxon>
        <taxon>Diversisporales</taxon>
        <taxon>Acaulosporaceae</taxon>
        <taxon>Acaulospora</taxon>
    </lineage>
</organism>
<protein>
    <submittedName>
        <fullName evidence="1">6646_t:CDS:1</fullName>
    </submittedName>
</protein>
<evidence type="ECO:0000313" key="2">
    <source>
        <dbReference type="Proteomes" id="UP000789525"/>
    </source>
</evidence>
<accession>A0ACA9PT12</accession>
<dbReference type="EMBL" id="CAJVPT010038728">
    <property type="protein sequence ID" value="CAG8720941.1"/>
    <property type="molecule type" value="Genomic_DNA"/>
</dbReference>
<feature type="non-terminal residue" evidence="1">
    <location>
        <position position="154"/>
    </location>
</feature>
<keyword evidence="2" id="KW-1185">Reference proteome</keyword>
<reference evidence="1" key="1">
    <citation type="submission" date="2021-06" db="EMBL/GenBank/DDBJ databases">
        <authorList>
            <person name="Kallberg Y."/>
            <person name="Tangrot J."/>
            <person name="Rosling A."/>
        </authorList>
    </citation>
    <scope>NUCLEOTIDE SEQUENCE</scope>
    <source>
        <strain evidence="1">CL356</strain>
    </source>
</reference>
<sequence length="154" mass="16878">DQNPTNSGVLYDSQQSDTGRRVEYSVSTPSLPGPSTTTFEPQFPSSVMDRDREDQQQRRRDGSTSSSTDLFSTPNIDLSDTATSSIHRASIRPLWGREAAHPVIHPPLSHHLIASQDNRTISTSSQTPMPTHRTIPPTSSSTVMAMACNRSTNN</sequence>
<gene>
    <name evidence="1" type="ORF">ACOLOM_LOCUS11136</name>
</gene>